<dbReference type="Gene3D" id="1.10.8.720">
    <property type="entry name" value="Region D6 of dynein motor"/>
    <property type="match status" value="1"/>
</dbReference>
<dbReference type="Pfam" id="PF17852">
    <property type="entry name" value="Dynein_AAA_lid"/>
    <property type="match status" value="1"/>
</dbReference>
<comment type="similarity">
    <text evidence="2">Belongs to the dynein heavy chain family.</text>
</comment>
<dbReference type="Pfam" id="PF12777">
    <property type="entry name" value="MT"/>
    <property type="match status" value="1"/>
</dbReference>
<keyword evidence="10" id="KW-0505">Motor protein</keyword>
<protein>
    <submittedName>
        <fullName evidence="15">Dynein, axonemal, heavy chain 1</fullName>
    </submittedName>
</protein>
<dbReference type="InterPro" id="IPR042222">
    <property type="entry name" value="Dynein_2_N"/>
</dbReference>
<dbReference type="PANTHER" id="PTHR22878">
    <property type="entry name" value="DYNEIN HEAVY CHAIN 6, AXONEMAL-LIKE-RELATED"/>
    <property type="match status" value="1"/>
</dbReference>
<dbReference type="Gene3D" id="1.20.920.30">
    <property type="match status" value="1"/>
</dbReference>
<keyword evidence="11" id="KW-0206">Cytoskeleton</keyword>
<feature type="domain" description="AAA+ ATPase" evidence="14">
    <location>
        <begin position="1290"/>
        <end position="1429"/>
    </location>
</feature>
<dbReference type="InterPro" id="IPR041589">
    <property type="entry name" value="DNAH3_AAA_lid_1"/>
</dbReference>
<dbReference type="Pfam" id="PF12781">
    <property type="entry name" value="AAA_9"/>
    <property type="match status" value="1"/>
</dbReference>
<dbReference type="GO" id="GO:0005874">
    <property type="term" value="C:microtubule"/>
    <property type="evidence" value="ECO:0007669"/>
    <property type="project" value="UniProtKB-KW"/>
</dbReference>
<feature type="coiled-coil region" evidence="13">
    <location>
        <begin position="3035"/>
        <end position="3096"/>
    </location>
</feature>
<dbReference type="Gene3D" id="1.10.472.130">
    <property type="match status" value="1"/>
</dbReference>
<dbReference type="Gene3D" id="3.20.180.20">
    <property type="entry name" value="Dynein heavy chain, N-terminal domain 2"/>
    <property type="match status" value="1"/>
</dbReference>
<dbReference type="InterPro" id="IPR003593">
    <property type="entry name" value="AAA+_ATPase"/>
</dbReference>
<dbReference type="Gene3D" id="1.10.287.2620">
    <property type="match status" value="1"/>
</dbReference>
<reference evidence="15" key="1">
    <citation type="submission" date="2025-08" db="UniProtKB">
        <authorList>
            <consortium name="Ensembl"/>
        </authorList>
    </citation>
    <scope>IDENTIFICATION</scope>
</reference>
<dbReference type="Pfam" id="PF12774">
    <property type="entry name" value="AAA_6"/>
    <property type="match status" value="1"/>
</dbReference>
<dbReference type="InterPro" id="IPR041228">
    <property type="entry name" value="Dynein_C"/>
</dbReference>
<evidence type="ECO:0000256" key="4">
    <source>
        <dbReference type="ARBA" id="ARBA00022701"/>
    </source>
</evidence>
<evidence type="ECO:0000256" key="10">
    <source>
        <dbReference type="ARBA" id="ARBA00023175"/>
    </source>
</evidence>
<dbReference type="GeneTree" id="ENSGT00940000154791"/>
<dbReference type="InterPro" id="IPR042228">
    <property type="entry name" value="Dynein_linker_3"/>
</dbReference>
<dbReference type="GO" id="GO:0007018">
    <property type="term" value="P:microtubule-based movement"/>
    <property type="evidence" value="ECO:0007669"/>
    <property type="project" value="InterPro"/>
</dbReference>
<evidence type="ECO:0000256" key="1">
    <source>
        <dbReference type="ARBA" id="ARBA00004430"/>
    </source>
</evidence>
<keyword evidence="8 13" id="KW-0175">Coiled coil</keyword>
<dbReference type="InterPro" id="IPR024317">
    <property type="entry name" value="Dynein_heavy_chain_D4_dom"/>
</dbReference>
<dbReference type="SUPFAM" id="SSF52540">
    <property type="entry name" value="P-loop containing nucleoside triphosphate hydrolases"/>
    <property type="match status" value="4"/>
</dbReference>
<proteinExistence type="inferred from homology"/>
<dbReference type="InterPro" id="IPR043157">
    <property type="entry name" value="Dynein_AAA1S"/>
</dbReference>
<reference evidence="15" key="2">
    <citation type="submission" date="2025-09" db="UniProtKB">
        <authorList>
            <consortium name="Ensembl"/>
        </authorList>
    </citation>
    <scope>IDENTIFICATION</scope>
</reference>
<dbReference type="GO" id="GO:0031514">
    <property type="term" value="C:motile cilium"/>
    <property type="evidence" value="ECO:0007669"/>
    <property type="project" value="UniProtKB-ARBA"/>
</dbReference>
<evidence type="ECO:0000313" key="15">
    <source>
        <dbReference type="Ensembl" id="ENSPLAP00000001508.1"/>
    </source>
</evidence>
<dbReference type="Pfam" id="PF12775">
    <property type="entry name" value="AAA_7"/>
    <property type="match status" value="1"/>
</dbReference>
<dbReference type="Proteomes" id="UP000261500">
    <property type="component" value="Unplaced"/>
</dbReference>
<comment type="subcellular location">
    <subcellularLocation>
        <location evidence="1">Cytoplasm</location>
        <location evidence="1">Cytoskeleton</location>
        <location evidence="1">Cilium axoneme</location>
    </subcellularLocation>
</comment>
<dbReference type="Gene3D" id="6.10.140.1060">
    <property type="match status" value="1"/>
</dbReference>
<evidence type="ECO:0000259" key="14">
    <source>
        <dbReference type="SMART" id="SM00382"/>
    </source>
</evidence>
<dbReference type="InterPro" id="IPR042219">
    <property type="entry name" value="AAA_lid_11_sf"/>
</dbReference>
<dbReference type="Pfam" id="PF03028">
    <property type="entry name" value="Dynein_heavy"/>
    <property type="match status" value="1"/>
</dbReference>
<keyword evidence="6" id="KW-0067">ATP-binding</keyword>
<evidence type="ECO:0000256" key="13">
    <source>
        <dbReference type="SAM" id="Coils"/>
    </source>
</evidence>
<keyword evidence="7" id="KW-0243">Dynein</keyword>
<evidence type="ECO:0000256" key="8">
    <source>
        <dbReference type="ARBA" id="ARBA00023054"/>
    </source>
</evidence>
<dbReference type="Pfam" id="PF08393">
    <property type="entry name" value="DHC_N2"/>
    <property type="match status" value="1"/>
</dbReference>
<feature type="domain" description="AAA+ ATPase" evidence="14">
    <location>
        <begin position="1924"/>
        <end position="2072"/>
    </location>
</feature>
<organism evidence="15 16">
    <name type="scientific">Poecilia latipinna</name>
    <name type="common">sailfin molly</name>
    <dbReference type="NCBI Taxonomy" id="48699"/>
    <lineage>
        <taxon>Eukaryota</taxon>
        <taxon>Metazoa</taxon>
        <taxon>Chordata</taxon>
        <taxon>Craniata</taxon>
        <taxon>Vertebrata</taxon>
        <taxon>Euteleostomi</taxon>
        <taxon>Actinopterygii</taxon>
        <taxon>Neopterygii</taxon>
        <taxon>Teleostei</taxon>
        <taxon>Neoteleostei</taxon>
        <taxon>Acanthomorphata</taxon>
        <taxon>Ovalentaria</taxon>
        <taxon>Atherinomorphae</taxon>
        <taxon>Cyprinodontiformes</taxon>
        <taxon>Poeciliidae</taxon>
        <taxon>Poeciliinae</taxon>
        <taxon>Poecilia</taxon>
    </lineage>
</organism>
<dbReference type="InterPro" id="IPR035699">
    <property type="entry name" value="AAA_6"/>
</dbReference>
<evidence type="ECO:0000256" key="3">
    <source>
        <dbReference type="ARBA" id="ARBA00022490"/>
    </source>
</evidence>
<dbReference type="InterPro" id="IPR013602">
    <property type="entry name" value="Dynein_heavy_linker"/>
</dbReference>
<keyword evidence="12" id="KW-0966">Cell projection</keyword>
<keyword evidence="9" id="KW-0969">Cilium</keyword>
<evidence type="ECO:0000313" key="16">
    <source>
        <dbReference type="Proteomes" id="UP000261500"/>
    </source>
</evidence>
<sequence>MVLDLLQLLAEKGIRSNNLMPALPEKQDDSEPQSYKLVSPFLPLEIFDNDDYECRTPESWLAMGKNEEWPDQKPIPALALLLTGDYVLFESSYPEYKWHLVGVLDYCTEKCQYLVEEVLREEHWIPRIRLLFKAEDPRIFANRIESALRLRKDGEIQLLYSTSVDCMPIWEANPSLIMSFPVSPFVVRCIKNLENQAKLEFDRVMNRMVFDSTVMAFSEEFSDIILPQKNPEKIPENICIPVPPLHYKIKQNEFAQNSLLNLPEVIAVIHDILDTCHKVTDMKLFDVTIVKLQRVDEFVRIQFQVQNGVMYLQEKWVISLSDSIRSASNSISKVFPEYDSDEIIYRLMKQVVFRMRNSLRTLVLDSLKNLSKFLLESCQCGKDFTEDLVWGKDLINSPYRSRKNPLFLVDLILDQNGVHYSTPLEDFETFVTKLFRSAILVTHKIPQLYRKLVIMGSLLIEPMCFHEKEVTELEEKVRNVLKKATIPLRAYAARYKKYLDLHILDIDAFKTLNAKLAPQAVKKQVEYHLKKMEKLEFSLPSYIVIGPFFVRVQAVRQALIKKRWFLANALLENLAVMLSKEIDDACEKCILLSRMLQERPNSIEELTEKREWMKEIPDQVKSYKEQLSKILMDYEVLEDLNFLISNDDFGKKWTAVGWPLKINCQVERIHAQHEEDEKRFNKIQLSDQNKLQEQIEALQGVVAEFVGYDDIDVAHEIANKAKRAKAQLKQCQSLSETYNTRERLLGLPISNFDHLNKLINDFRPFEKLWTTTSDWQRWTDGWFNDPLTSIDSEPLDRLVTEAQQTMKVQTMTSVMLGRIEEFQPFSILIQCLRSPGMKSYHWEMISEKINITVRPKANMSLARYIELGIQDHLDEITSVAQTAGQEHSIEQALEMMEEEWATVEFDSLFDKEAEQSILKVPDEIFQRLDDHIAKTQNLSLSPVKKVFESHLNTWEKKLRLTQDVLEEWLECQSAWLTLEPIFSCDEVKNKLKQGNTYKHIEQRWRNVMSNVDREQNVIEMCQNVQLLSRLKRYNMFLQNAQKGLKKYLEEKRSSFPRYFFLSDVELLQILSQSKDPTAIQQQLHKCFENISQLQFESDLQITHMYSKEEEKVQLLPPVSAAGNVDNWLRDLEKSMKTTLRDSIESALEASYSPSLPAYFLVFWTAEVSKALEKRLLNKILPVLQNQLVDLVRLMRGDVSKMQQAVLSSLIVIEVYAKDVVSKLVEQKVSTVNDFEWISQLRYYWTNEELHIHAMNAEFLYGYEYLGNSRRMVITPLTNRCYLSLTEALHRKLGGGVAGATGSGKTETIKDLGNALAMHTVVFNCSDKLKSFAVERFLKGVASSGAWAILDDIARVHVEVLSVVAQQISTIQKAQQQQAENFVFDGMEIPLVPSCAIFFTMNFGHTPCNKIPVNLKNLFRPVSMVIPEYDVIAAISLYSLGFLDAKALSKKIDTFFKLLFDQLESQDHYYFDIRAVKAVISVAGNLRRDNPDINEGSICLKAIQEVSMPQFSQNDLELVNAILRDLFLETPQMPMGYDVLEESLHDICKAKNLKDEFGFINKCLQLYQTTVVRHGLMLVGPPASGKTKCYKVLAAALTALEGKPSSRGGVYQAVQIHVLNPKSITVPQLYGNYKTHNQKDGILPAILREGAAAVDKKKQWYVLDGPLEAEWMDGLNTVLDDNKKLYLSCGEVINLTDEMTIMFEVQDLAGASPTTASRCGMVYLEPNLLEPSYFTECWLKHIPEALTQYAEHMNSLFSRFLLDSISFVRSSVNEIIPSLDSNLTCSLLKLMDCFLSSYHVKEGEKPPSQKELAHVEELIEPWFFFSLVWSVGATGDGASQQGFSDWLRNKMAAEQIKLSFPEEGLVYDYRPDVEDEGKKVQWASWMKYSKSAVFTTHTTYEDIFIPTPETERMSFLMDLLLTHRKPVSLLCVGPSGSGKTLTMTNKLMRNMPDEFITHALMFSVSTSASQTQDFFESKLSKRRKGVFGPKMGDNFIYFIDDLHMPMSEMCRDQTPFELLRQWLCHGGWYDRDLIGTFNHLVDINLVCAMGTSRGDKNAFTQRFTRHFNILSLNGLEDSMKTIFSTILGSWMGPILIAQGLQESLVDATIKVYTIVTLHLLPTPAKCHYTFSFRDLSKVFQGILMAEDKFELLRLWYHESCRVFRDRLVCVSDRDWFSTLLRVFIDKFDCAIEDVLPSSPVLFGDFMSPESDQEVYAVIEDKEEYIEGFNQSSPVKAPLGLFMDGIEHVCRINRILRQPLGHALLLGGHCSGRKTLARLASVRFIKLSKNYGRTEWRNDIKNNMLSAGLQNQKITLLFVESQIKKEFFLEDICNVLITGELPNLYSSEEQERIFKIMKPVVEDLDQQLTEENLMAAYRKRVHSNFHLILCMSPASKGFRAWLRQYPSLVKCCTLDWFDTWPDGALQAVARASLNELLVLDISPETKKTTLMCVNIHQQMVKKTAQYQAELSRCNYITAKTFAEFIKLFTDLTEHKKQKLNSSRQRIDGCLDKLCSTVEVVKKLQEEEEAMQPLLEEAAKDVEVDTSAVAVEIRKFVQEEQTKVLDKERFAKAISVNAQRDIDKAVKTLDKALDSLKTLNASSFIEVHGVFIKLVLAAVCIMKGIEPVKGATETPDAPNFEEYMEPAEGLLQEPMVFLESLYSYDKDNISEDAVSLLQPYIDDEEFQPPALVKISVTCSSLCQWVRAMYDYHFVLKAVEPKWQVLKEAEEDLSAAQQVVSDGQKRLKEVEESIPPLEDKYQQCLAKQEKLVNEYELTEAHLVRAKELVEGLAEDEEHWKETVIHLDNLVSNLAGDMLLCAGYVTYLGPFCDEYRTVIVEEWLRCFKELGLPHTEETNLISSLGDPIMINFWKIEGLPSNTSSVENSIIAQYSPRWTLFIDPQGQANRWIKNMERVNDLRVLRLSHSKFVQGIKNAILDGKPCLVENVVEELDPAIEPVLYLQTFEEEGKTVLRLGDSVVPLSEDFRLYITTKLPNPHYSPEVFASVTVINFSGSTSGMEDQLLSRVVAEELPDVEEAKNKLIVSCAQMTQELKDVEDKIVLLLVSATGRFVDEDLNPQLEACKIRAEEIKTKILEAKNTEQDIDAVRLKYSPVAVRARILFFCVSELSNLDPMYQYSFEWFLAIFMKAIANCDTADTVEERINSINECFTFSLYVNVCQGLFEKHKLMFAFYLCARIMMNEDRIKTSEWKYLLSGGEPVHKLTSSEVVWLSDRAWQDILDLSTLDNFEELAKSFTDHLEGFKKIFDSKQPHREPLPGEWDTGLNSFQKLLVLRCLRPDCVIYAVQDFVSTHLGEPFIETRMSDLSVAFKESSPTHPIVVILSPGTDPVADIYKFADVMGFSEKVSGICLTLRQGSMPESMMRTAMKNGHWVIFQNCHLVPDWLPTLERLIACISPKKVHEDFRLWLTIIPFKKIPVSLFRNGSKIVAEPPRGIRENLERAYLRFTDAFLSSSTKVHVFKQLLLSLCLFHGVAVERKRFGPLGFNTPYEFTDEDLDVCVDQLQMFLEQYQDIPYKVLLKNTAGAVNYGGHMTDIWDRRCLLSLLEDFYCPAVLSDDHVYSGVYRQGYLAYIRDLPVNDTPELFGLHENANIRFAQNETFALLDALIGLQPQTVEEVVIGTVRKIPQPFSLHTVTEKYPGLYDSAINAVLVHEVIRYNRLLEVVCQSLGDMLKALKGSAVMSPDMEVMALSLFNNRVPDIWKAKAYPSMKPLASWVSDLLQRISFFQRWISNGNPPVFWISGFFFPQAFLTGTLQNHARQFSIPIETLGFDVKVHQPLSEIREIPNTGCYIHGLFLEGASWNKKSGRLSDSTLMEFHTQMPVIWLIPKALSSRATSWIYLCPVYKTPSRAGSSSTTGLSSNYVTALELPTELSQRYWVKRGVALLCALDH</sequence>
<dbReference type="PANTHER" id="PTHR22878:SF73">
    <property type="entry name" value="DYNEIN AXONEMAL HEAVY CHAIN 1"/>
    <property type="match status" value="1"/>
</dbReference>
<evidence type="ECO:0000256" key="12">
    <source>
        <dbReference type="ARBA" id="ARBA00023273"/>
    </source>
</evidence>
<dbReference type="InterPro" id="IPR027417">
    <property type="entry name" value="P-loop_NTPase"/>
</dbReference>
<dbReference type="Gene3D" id="1.20.58.1120">
    <property type="match status" value="1"/>
</dbReference>
<dbReference type="GO" id="GO:0030286">
    <property type="term" value="C:dynein complex"/>
    <property type="evidence" value="ECO:0007669"/>
    <property type="project" value="UniProtKB-KW"/>
</dbReference>
<dbReference type="Gene3D" id="1.20.1270.280">
    <property type="match status" value="1"/>
</dbReference>
<dbReference type="InterPro" id="IPR041658">
    <property type="entry name" value="AAA_lid_11"/>
</dbReference>
<evidence type="ECO:0000256" key="11">
    <source>
        <dbReference type="ARBA" id="ARBA00023212"/>
    </source>
</evidence>
<dbReference type="Pfam" id="PF17857">
    <property type="entry name" value="AAA_lid_1"/>
    <property type="match status" value="1"/>
</dbReference>
<dbReference type="Pfam" id="PF12780">
    <property type="entry name" value="AAA_8"/>
    <property type="match status" value="1"/>
</dbReference>
<evidence type="ECO:0000256" key="9">
    <source>
        <dbReference type="ARBA" id="ARBA00023069"/>
    </source>
</evidence>
<keyword evidence="3" id="KW-0963">Cytoplasm</keyword>
<keyword evidence="16" id="KW-1185">Reference proteome</keyword>
<dbReference type="InterPro" id="IPR035706">
    <property type="entry name" value="AAA_9"/>
</dbReference>
<evidence type="ECO:0000256" key="5">
    <source>
        <dbReference type="ARBA" id="ARBA00022741"/>
    </source>
</evidence>
<keyword evidence="4" id="KW-0493">Microtubule</keyword>
<dbReference type="GO" id="GO:0005930">
    <property type="term" value="C:axoneme"/>
    <property type="evidence" value="ECO:0007669"/>
    <property type="project" value="UniProtKB-SubCell"/>
</dbReference>
<dbReference type="InterPro" id="IPR024743">
    <property type="entry name" value="Dynein_HC_stalk"/>
</dbReference>
<dbReference type="Gene3D" id="1.10.8.710">
    <property type="match status" value="1"/>
</dbReference>
<dbReference type="Gene3D" id="1.20.140.100">
    <property type="entry name" value="Dynein heavy chain, N-terminal domain 2"/>
    <property type="match status" value="1"/>
</dbReference>
<dbReference type="InterPro" id="IPR041466">
    <property type="entry name" value="Dynein_AAA5_ext"/>
</dbReference>
<keyword evidence="5" id="KW-0547">Nucleotide-binding</keyword>
<dbReference type="Gene3D" id="1.20.920.20">
    <property type="match status" value="1"/>
</dbReference>
<evidence type="ECO:0000256" key="6">
    <source>
        <dbReference type="ARBA" id="ARBA00022840"/>
    </source>
</evidence>
<dbReference type="SMART" id="SM00382">
    <property type="entry name" value="AAA"/>
    <property type="match status" value="2"/>
</dbReference>
<dbReference type="InterPro" id="IPR004273">
    <property type="entry name" value="Dynein_heavy_D6_P-loop"/>
</dbReference>
<dbReference type="GO" id="GO:0045505">
    <property type="term" value="F:dynein intermediate chain binding"/>
    <property type="evidence" value="ECO:0007669"/>
    <property type="project" value="InterPro"/>
</dbReference>
<dbReference type="GO" id="GO:0005524">
    <property type="term" value="F:ATP binding"/>
    <property type="evidence" value="ECO:0007669"/>
    <property type="project" value="UniProtKB-KW"/>
</dbReference>
<evidence type="ECO:0000256" key="2">
    <source>
        <dbReference type="ARBA" id="ARBA00008887"/>
    </source>
</evidence>
<dbReference type="Ensembl" id="ENSPLAT00000014625.1">
    <property type="protein sequence ID" value="ENSPLAP00000001508.1"/>
    <property type="gene ID" value="ENSPLAG00000002643.1"/>
</dbReference>
<dbReference type="Pfam" id="PF18199">
    <property type="entry name" value="Dynein_C"/>
    <property type="match status" value="1"/>
</dbReference>
<accession>A0A3B3TLM9</accession>
<dbReference type="Pfam" id="PF18198">
    <property type="entry name" value="AAA_lid_11"/>
    <property type="match status" value="1"/>
</dbReference>
<dbReference type="STRING" id="48699.ENSPLAP00000001508"/>
<name>A0A3B3TLM9_9TELE</name>
<dbReference type="GO" id="GO:0051959">
    <property type="term" value="F:dynein light intermediate chain binding"/>
    <property type="evidence" value="ECO:0007669"/>
    <property type="project" value="InterPro"/>
</dbReference>
<dbReference type="GO" id="GO:0008569">
    <property type="term" value="F:minus-end-directed microtubule motor activity"/>
    <property type="evidence" value="ECO:0007669"/>
    <property type="project" value="InterPro"/>
</dbReference>
<dbReference type="Gene3D" id="3.40.50.300">
    <property type="entry name" value="P-loop containing nucleotide triphosphate hydrolases"/>
    <property type="match status" value="5"/>
</dbReference>
<dbReference type="InterPro" id="IPR026983">
    <property type="entry name" value="DHC"/>
</dbReference>
<dbReference type="Gene3D" id="3.10.490.20">
    <property type="match status" value="1"/>
</dbReference>
<dbReference type="Gene3D" id="1.10.8.1220">
    <property type="match status" value="1"/>
</dbReference>
<evidence type="ECO:0000256" key="7">
    <source>
        <dbReference type="ARBA" id="ARBA00023017"/>
    </source>
</evidence>
<dbReference type="InterPro" id="IPR043160">
    <property type="entry name" value="Dynein_C_barrel"/>
</dbReference>